<organism evidence="5 6">
    <name type="scientific">Rhizodiscina lignyota</name>
    <dbReference type="NCBI Taxonomy" id="1504668"/>
    <lineage>
        <taxon>Eukaryota</taxon>
        <taxon>Fungi</taxon>
        <taxon>Dikarya</taxon>
        <taxon>Ascomycota</taxon>
        <taxon>Pezizomycotina</taxon>
        <taxon>Dothideomycetes</taxon>
        <taxon>Pleosporomycetidae</taxon>
        <taxon>Aulographales</taxon>
        <taxon>Rhizodiscinaceae</taxon>
        <taxon>Rhizodiscina</taxon>
    </lineage>
</organism>
<reference evidence="5" key="1">
    <citation type="journal article" date="2020" name="Stud. Mycol.">
        <title>101 Dothideomycetes genomes: a test case for predicting lifestyles and emergence of pathogens.</title>
        <authorList>
            <person name="Haridas S."/>
            <person name="Albert R."/>
            <person name="Binder M."/>
            <person name="Bloem J."/>
            <person name="Labutti K."/>
            <person name="Salamov A."/>
            <person name="Andreopoulos B."/>
            <person name="Baker S."/>
            <person name="Barry K."/>
            <person name="Bills G."/>
            <person name="Bluhm B."/>
            <person name="Cannon C."/>
            <person name="Castanera R."/>
            <person name="Culley D."/>
            <person name="Daum C."/>
            <person name="Ezra D."/>
            <person name="Gonzalez J."/>
            <person name="Henrissat B."/>
            <person name="Kuo A."/>
            <person name="Liang C."/>
            <person name="Lipzen A."/>
            <person name="Lutzoni F."/>
            <person name="Magnuson J."/>
            <person name="Mondo S."/>
            <person name="Nolan M."/>
            <person name="Ohm R."/>
            <person name="Pangilinan J."/>
            <person name="Park H.-J."/>
            <person name="Ramirez L."/>
            <person name="Alfaro M."/>
            <person name="Sun H."/>
            <person name="Tritt A."/>
            <person name="Yoshinaga Y."/>
            <person name="Zwiers L.-H."/>
            <person name="Turgeon B."/>
            <person name="Goodwin S."/>
            <person name="Spatafora J."/>
            <person name="Crous P."/>
            <person name="Grigoriev I."/>
        </authorList>
    </citation>
    <scope>NUCLEOTIDE SEQUENCE</scope>
    <source>
        <strain evidence="5">CBS 133067</strain>
    </source>
</reference>
<dbReference type="InterPro" id="IPR000639">
    <property type="entry name" value="Epox_hydrolase-like"/>
</dbReference>
<dbReference type="PANTHER" id="PTHR21661:SF39">
    <property type="entry name" value="HYDROLASE, PUTATIVE (AFU_ORTHOLOGUE AFUA_3G08960)-RELATED"/>
    <property type="match status" value="1"/>
</dbReference>
<dbReference type="GO" id="GO:0097176">
    <property type="term" value="P:epoxide metabolic process"/>
    <property type="evidence" value="ECO:0007669"/>
    <property type="project" value="TreeGrafter"/>
</dbReference>
<comment type="similarity">
    <text evidence="1">Belongs to the peptidase S33 family.</text>
</comment>
<proteinExistence type="inferred from homology"/>
<evidence type="ECO:0000256" key="2">
    <source>
        <dbReference type="ARBA" id="ARBA00022801"/>
    </source>
</evidence>
<dbReference type="EMBL" id="ML978125">
    <property type="protein sequence ID" value="KAF2099549.1"/>
    <property type="molecule type" value="Genomic_DNA"/>
</dbReference>
<dbReference type="PANTHER" id="PTHR21661">
    <property type="entry name" value="EPOXIDE HYDROLASE 1-RELATED"/>
    <property type="match status" value="1"/>
</dbReference>
<dbReference type="Gene3D" id="3.40.50.1820">
    <property type="entry name" value="alpha/beta hydrolase"/>
    <property type="match status" value="1"/>
</dbReference>
<dbReference type="SUPFAM" id="SSF53474">
    <property type="entry name" value="alpha/beta-Hydrolases"/>
    <property type="match status" value="1"/>
</dbReference>
<evidence type="ECO:0000256" key="3">
    <source>
        <dbReference type="PIRSR" id="PIRSR001112-1"/>
    </source>
</evidence>
<dbReference type="Proteomes" id="UP000799772">
    <property type="component" value="Unassembled WGS sequence"/>
</dbReference>
<dbReference type="Pfam" id="PF06441">
    <property type="entry name" value="EHN"/>
    <property type="match status" value="1"/>
</dbReference>
<name>A0A9P4MBA7_9PEZI</name>
<dbReference type="PRINTS" id="PR00412">
    <property type="entry name" value="EPOXHYDRLASE"/>
</dbReference>
<dbReference type="GO" id="GO:0004301">
    <property type="term" value="F:epoxide hydrolase activity"/>
    <property type="evidence" value="ECO:0007669"/>
    <property type="project" value="TreeGrafter"/>
</dbReference>
<dbReference type="AlphaFoldDB" id="A0A9P4MBA7"/>
<evidence type="ECO:0000256" key="1">
    <source>
        <dbReference type="ARBA" id="ARBA00010088"/>
    </source>
</evidence>
<dbReference type="InterPro" id="IPR029058">
    <property type="entry name" value="AB_hydrolase_fold"/>
</dbReference>
<feature type="active site" description="Proton donor" evidence="3">
    <location>
        <position position="320"/>
    </location>
</feature>
<feature type="active site" description="Proton acceptor" evidence="3">
    <location>
        <position position="376"/>
    </location>
</feature>
<dbReference type="InterPro" id="IPR010497">
    <property type="entry name" value="Epoxide_hydro_N"/>
</dbReference>
<comment type="caution">
    <text evidence="5">The sequence shown here is derived from an EMBL/GenBank/DDBJ whole genome shotgun (WGS) entry which is preliminary data.</text>
</comment>
<keyword evidence="2" id="KW-0378">Hydrolase</keyword>
<evidence type="ECO:0000313" key="6">
    <source>
        <dbReference type="Proteomes" id="UP000799772"/>
    </source>
</evidence>
<keyword evidence="6" id="KW-1185">Reference proteome</keyword>
<evidence type="ECO:0000259" key="4">
    <source>
        <dbReference type="Pfam" id="PF06441"/>
    </source>
</evidence>
<protein>
    <submittedName>
        <fullName evidence="5">Alpha/beta-hydrolase</fullName>
    </submittedName>
</protein>
<feature type="active site" description="Nucleophile" evidence="3">
    <location>
        <position position="198"/>
    </location>
</feature>
<accession>A0A9P4MBA7</accession>
<dbReference type="OrthoDB" id="7130006at2759"/>
<feature type="domain" description="Epoxide hydrolase N-terminal" evidence="4">
    <location>
        <begin position="18"/>
        <end position="131"/>
    </location>
</feature>
<evidence type="ECO:0000313" key="5">
    <source>
        <dbReference type="EMBL" id="KAF2099549.1"/>
    </source>
</evidence>
<dbReference type="InterPro" id="IPR016292">
    <property type="entry name" value="Epoxide_hydrolase"/>
</dbReference>
<dbReference type="PIRSF" id="PIRSF001112">
    <property type="entry name" value="Epoxide_hydrolase"/>
    <property type="match status" value="1"/>
</dbReference>
<sequence length="404" mass="45668">MSFNGFDTLPDSAANVIKAWKVNIPQQDLDNLFTLLKISPLAPNTYENSLPGEDRSLGVRHDWLSAAKKYWENEFDWRKQEEHMNSFPHFKASVHDPIGEFDVHFVALFSKRKDAIPIILLHGWPGSFLEFLSILDSLRSKYTADTLPYHLVVPSLPGYTFSSPPPLNHNFRPTDVARIIDKLTTLLGFQAYMFQGGDVGGRVGRIMAAEYPNCKAILLNTCPMPAPDFGDIKSPINDSEEKGLERHRFFLHNGSAYALEHATRPATIGFVLSSSPLALLAWIGEKFMGWTDTDPSLDEILTSVTLYWVTGCAATSLWSYREFYGPNATSHATKEWHVKKPLGFSWFPREITPVPRAWVELTGNLVFYRQHDSGGHFAAMEKPSVLWNDVEEFLNDVKGVFDTR</sequence>
<gene>
    <name evidence="5" type="ORF">NA57DRAFT_37652</name>
</gene>